<dbReference type="HOGENOM" id="CLU_013987_1_1_1"/>
<keyword evidence="3" id="KW-0238">DNA-binding</keyword>
<reference evidence="8 9" key="1">
    <citation type="submission" date="2013-03" db="EMBL/GenBank/DDBJ databases">
        <title>The Genome Sequence of Phialophora europaea CBS 101466.</title>
        <authorList>
            <consortium name="The Broad Institute Genomics Platform"/>
            <person name="Cuomo C."/>
            <person name="de Hoog S."/>
            <person name="Gorbushina A."/>
            <person name="Walker B."/>
            <person name="Young S.K."/>
            <person name="Zeng Q."/>
            <person name="Gargeya S."/>
            <person name="Fitzgerald M."/>
            <person name="Haas B."/>
            <person name="Abouelleil A."/>
            <person name="Allen A.W."/>
            <person name="Alvarado L."/>
            <person name="Arachchi H.M."/>
            <person name="Berlin A.M."/>
            <person name="Chapman S.B."/>
            <person name="Gainer-Dewar J."/>
            <person name="Goldberg J."/>
            <person name="Griggs A."/>
            <person name="Gujja S."/>
            <person name="Hansen M."/>
            <person name="Howarth C."/>
            <person name="Imamovic A."/>
            <person name="Ireland A."/>
            <person name="Larimer J."/>
            <person name="McCowan C."/>
            <person name="Murphy C."/>
            <person name="Pearson M."/>
            <person name="Poon T.W."/>
            <person name="Priest M."/>
            <person name="Roberts A."/>
            <person name="Saif S."/>
            <person name="Shea T."/>
            <person name="Sisk P."/>
            <person name="Sykes S."/>
            <person name="Wortman J."/>
            <person name="Nusbaum C."/>
            <person name="Birren B."/>
        </authorList>
    </citation>
    <scope>NUCLEOTIDE SEQUENCE [LARGE SCALE GENOMIC DNA]</scope>
    <source>
        <strain evidence="8 9">CBS 101466</strain>
    </source>
</reference>
<dbReference type="RefSeq" id="XP_008713074.1">
    <property type="nucleotide sequence ID" value="XM_008714852.1"/>
</dbReference>
<keyword evidence="9" id="KW-1185">Reference proteome</keyword>
<dbReference type="GO" id="GO:0005634">
    <property type="term" value="C:nucleus"/>
    <property type="evidence" value="ECO:0007669"/>
    <property type="project" value="UniProtKB-SubCell"/>
</dbReference>
<dbReference type="InParanoid" id="W2S728"/>
<evidence type="ECO:0000256" key="3">
    <source>
        <dbReference type="ARBA" id="ARBA00023125"/>
    </source>
</evidence>
<evidence type="ECO:0000313" key="8">
    <source>
        <dbReference type="EMBL" id="ETN44511.1"/>
    </source>
</evidence>
<evidence type="ECO:0000256" key="2">
    <source>
        <dbReference type="ARBA" id="ARBA00023015"/>
    </source>
</evidence>
<accession>W2S728</accession>
<dbReference type="AlphaFoldDB" id="W2S728"/>
<name>W2S728_CYPE1</name>
<dbReference type="SMART" id="SM00066">
    <property type="entry name" value="GAL4"/>
    <property type="match status" value="1"/>
</dbReference>
<dbReference type="GeneID" id="19977520"/>
<gene>
    <name evidence="8" type="ORF">HMPREF1541_10181</name>
</gene>
<dbReference type="EMBL" id="KB822714">
    <property type="protein sequence ID" value="ETN44511.1"/>
    <property type="molecule type" value="Genomic_DNA"/>
</dbReference>
<dbReference type="SUPFAM" id="SSF57701">
    <property type="entry name" value="Zn2/Cys6 DNA-binding domain"/>
    <property type="match status" value="1"/>
</dbReference>
<dbReference type="InterPro" id="IPR050613">
    <property type="entry name" value="Sec_Metabolite_Reg"/>
</dbReference>
<evidence type="ECO:0000256" key="4">
    <source>
        <dbReference type="ARBA" id="ARBA00023163"/>
    </source>
</evidence>
<dbReference type="PANTHER" id="PTHR31001">
    <property type="entry name" value="UNCHARACTERIZED TRANSCRIPTIONAL REGULATORY PROTEIN"/>
    <property type="match status" value="1"/>
</dbReference>
<dbReference type="PROSITE" id="PS50048">
    <property type="entry name" value="ZN2_CY6_FUNGAL_2"/>
    <property type="match status" value="1"/>
</dbReference>
<feature type="domain" description="Zn(2)-C6 fungal-type" evidence="7">
    <location>
        <begin position="7"/>
        <end position="38"/>
    </location>
</feature>
<protein>
    <recommendedName>
        <fullName evidence="7">Zn(2)-C6 fungal-type domain-containing protein</fullName>
    </recommendedName>
</protein>
<evidence type="ECO:0000256" key="1">
    <source>
        <dbReference type="ARBA" id="ARBA00004123"/>
    </source>
</evidence>
<dbReference type="OrthoDB" id="410267at2759"/>
<dbReference type="CDD" id="cd00067">
    <property type="entry name" value="GAL4"/>
    <property type="match status" value="1"/>
</dbReference>
<sequence>MPKDRQTCTECSMRRQKCDRNVPCGRCVKRGNPEKCSISWGPDGYDPKRHRVYPRTEPTPAQDGAPVGSPTVSDSSVLMHQQEKTPTSASIASGPTSQTLGATPATSYSRPDPKPTSNASLDFPGWGQTTHSDYSGFVNSVRVAAGDPRSQYGMVDPIHAADDASMSNCFGGTAPAQISFLQLLLPSKRQVFQLCEYHIDQILWYHNCFDGSTFHAELVAASSTPQGLQIQNMDLQWAALLFSILSASMVGVSDSIALSWGFQKEERHKLTRQWFRSCLTCLNLADYLRLHHVYSVQAIAILTQSSHILGYSNTQNGMLGAALKVAQGLGLQRLGLDDDEVNITSSTGVLIVPAQRQKIVQRELGRRLWAQLCIQDWFQIPFSEMYSINRLHFSSLKPSNLDDVSLQVLSDEMPTKTGFGNFLYEIAKLMPQMHDAILSANTLYTRYEHVLEWDKKMRHLVLEASPKWLNSMEPWEPHWPVWVSWARRSTNLCFHHKIIMVHRPFLGRSFTEPTFAFSRRACLTASKMILKEAKHAYDEEGPNLWIDQAFMVAAGITLALDTFHRREHEPELEEHKRLVENTISMLGKYDDSMIGLRGCRLLVSLLAEQAKVCANNQLENWRKHALEGGETGPEKRQKFDVPKFVEQFVGGSSFTGSLKENGKPPTPAPVAQKGVQPDINAALGDSEPIDDGGYSYERFEQLFPPQAGISNSFLFEDLLNFDIT</sequence>
<keyword evidence="4" id="KW-0804">Transcription</keyword>
<dbReference type="VEuPathDB" id="FungiDB:HMPREF1541_10181"/>
<dbReference type="CDD" id="cd12148">
    <property type="entry name" value="fungal_TF_MHR"/>
    <property type="match status" value="1"/>
</dbReference>
<dbReference type="InterPro" id="IPR001138">
    <property type="entry name" value="Zn2Cys6_DnaBD"/>
</dbReference>
<dbReference type="STRING" id="1220924.W2S728"/>
<dbReference type="PROSITE" id="PS00463">
    <property type="entry name" value="ZN2_CY6_FUNGAL_1"/>
    <property type="match status" value="1"/>
</dbReference>
<evidence type="ECO:0000313" key="9">
    <source>
        <dbReference type="Proteomes" id="UP000030752"/>
    </source>
</evidence>
<dbReference type="PANTHER" id="PTHR31001:SF76">
    <property type="entry name" value="ZN(2)-C6 FUNGAL-TYPE DOMAIN-CONTAINING PROTEIN"/>
    <property type="match status" value="1"/>
</dbReference>
<dbReference type="Proteomes" id="UP000030752">
    <property type="component" value="Unassembled WGS sequence"/>
</dbReference>
<dbReference type="GO" id="GO:0000981">
    <property type="term" value="F:DNA-binding transcription factor activity, RNA polymerase II-specific"/>
    <property type="evidence" value="ECO:0007669"/>
    <property type="project" value="InterPro"/>
</dbReference>
<keyword evidence="2" id="KW-0805">Transcription regulation</keyword>
<organism evidence="8 9">
    <name type="scientific">Cyphellophora europaea (strain CBS 101466)</name>
    <name type="common">Phialophora europaea</name>
    <dbReference type="NCBI Taxonomy" id="1220924"/>
    <lineage>
        <taxon>Eukaryota</taxon>
        <taxon>Fungi</taxon>
        <taxon>Dikarya</taxon>
        <taxon>Ascomycota</taxon>
        <taxon>Pezizomycotina</taxon>
        <taxon>Eurotiomycetes</taxon>
        <taxon>Chaetothyriomycetidae</taxon>
        <taxon>Chaetothyriales</taxon>
        <taxon>Cyphellophoraceae</taxon>
        <taxon>Cyphellophora</taxon>
    </lineage>
</organism>
<dbReference type="GO" id="GO:0008270">
    <property type="term" value="F:zinc ion binding"/>
    <property type="evidence" value="ECO:0007669"/>
    <property type="project" value="InterPro"/>
</dbReference>
<proteinExistence type="predicted"/>
<feature type="region of interest" description="Disordered" evidence="6">
    <location>
        <begin position="29"/>
        <end position="125"/>
    </location>
</feature>
<dbReference type="InterPro" id="IPR036864">
    <property type="entry name" value="Zn2-C6_fun-type_DNA-bd_sf"/>
</dbReference>
<evidence type="ECO:0000256" key="5">
    <source>
        <dbReference type="ARBA" id="ARBA00023242"/>
    </source>
</evidence>
<dbReference type="Pfam" id="PF00172">
    <property type="entry name" value="Zn_clus"/>
    <property type="match status" value="1"/>
</dbReference>
<comment type="subcellular location">
    <subcellularLocation>
        <location evidence="1">Nucleus</location>
    </subcellularLocation>
</comment>
<feature type="compositionally biased region" description="Polar residues" evidence="6">
    <location>
        <begin position="70"/>
        <end position="120"/>
    </location>
</feature>
<evidence type="ECO:0000256" key="6">
    <source>
        <dbReference type="SAM" id="MobiDB-lite"/>
    </source>
</evidence>
<dbReference type="eggNOG" id="ENOG502RZ6Z">
    <property type="taxonomic scope" value="Eukaryota"/>
</dbReference>
<dbReference type="GO" id="GO:0003677">
    <property type="term" value="F:DNA binding"/>
    <property type="evidence" value="ECO:0007669"/>
    <property type="project" value="UniProtKB-KW"/>
</dbReference>
<evidence type="ECO:0000259" key="7">
    <source>
        <dbReference type="PROSITE" id="PS50048"/>
    </source>
</evidence>
<keyword evidence="5" id="KW-0539">Nucleus</keyword>